<gene>
    <name evidence="4" type="ORF">VKT23_003920</name>
    <name evidence="3" type="ORF">VKT23_017226</name>
</gene>
<comment type="caution">
    <text evidence="4">The sequence shown here is derived from an EMBL/GenBank/DDBJ whole genome shotgun (WGS) entry which is preliminary data.</text>
</comment>
<keyword evidence="1" id="KW-0175">Coiled coil</keyword>
<evidence type="ECO:0008006" key="6">
    <source>
        <dbReference type="Google" id="ProtNLM"/>
    </source>
</evidence>
<feature type="coiled-coil region" evidence="1">
    <location>
        <begin position="245"/>
        <end position="272"/>
    </location>
</feature>
<reference evidence="4 5" key="1">
    <citation type="submission" date="2024-01" db="EMBL/GenBank/DDBJ databases">
        <title>A draft genome for the cacao thread blight pathogen Marasmiellus scandens.</title>
        <authorList>
            <person name="Baruah I.K."/>
            <person name="Leung J."/>
            <person name="Bukari Y."/>
            <person name="Amoako-Attah I."/>
            <person name="Meinhardt L.W."/>
            <person name="Bailey B.A."/>
            <person name="Cohen S.P."/>
        </authorList>
    </citation>
    <scope>NUCLEOTIDE SEQUENCE [LARGE SCALE GENOMIC DNA]</scope>
    <source>
        <strain evidence="4 5">GH-19</strain>
    </source>
</reference>
<evidence type="ECO:0000313" key="4">
    <source>
        <dbReference type="EMBL" id="KAK7466857.1"/>
    </source>
</evidence>
<keyword evidence="5" id="KW-1185">Reference proteome</keyword>
<organism evidence="4 5">
    <name type="scientific">Marasmiellus scandens</name>
    <dbReference type="NCBI Taxonomy" id="2682957"/>
    <lineage>
        <taxon>Eukaryota</taxon>
        <taxon>Fungi</taxon>
        <taxon>Dikarya</taxon>
        <taxon>Basidiomycota</taxon>
        <taxon>Agaricomycotina</taxon>
        <taxon>Agaricomycetes</taxon>
        <taxon>Agaricomycetidae</taxon>
        <taxon>Agaricales</taxon>
        <taxon>Marasmiineae</taxon>
        <taxon>Omphalotaceae</taxon>
        <taxon>Marasmiellus</taxon>
    </lineage>
</organism>
<dbReference type="EMBL" id="JBANRG010000069">
    <property type="protein sequence ID" value="KAK7440284.1"/>
    <property type="molecule type" value="Genomic_DNA"/>
</dbReference>
<evidence type="ECO:0000313" key="5">
    <source>
        <dbReference type="Proteomes" id="UP001498398"/>
    </source>
</evidence>
<evidence type="ECO:0000313" key="3">
    <source>
        <dbReference type="EMBL" id="KAK7440284.1"/>
    </source>
</evidence>
<proteinExistence type="predicted"/>
<sequence>MPAVGENPGHNDQDDGQLAEDAVLAQMQNDKLPKKSKTPPIFDGEEPGKLLDWLEDLEDIWKSSGVTLDKAKIALALSWMKRATQKEMRKLASAKGDNWEAFKKELKDCYPECASSARGSKAKLESIVETHRIVPFGSLDKLLAYSRRFRLEAEKLLEAPALISDPEAVELYLRGLEERLQEEIYREVRRSPDDTTERRLEAPFTLKEILEAAEMVALKTAGRRIVRTTNSSTVVESRIMPSATRKEKSENMNEYENKLSKTIDQLNIANKSFVQTRELMVNQNKEILDVLNKIHQGGNVYRPANSYNNAARPSTNFSRTGKCYICDDPAHFVRDCKDFIQFMSDGWIFRNDQGRLCFKDGGLVPEGGLGKSRRDKIVEYAKSKGWTKKSESVNLTMECEDPEELLLQQEHCAMFSREHLPQTQNEMEQARTTTELESVVQRLENMEVMRTDDAQRLEKTEKVVQRFDSKLDMLLAGLQGQQSGN</sequence>
<accession>A0ABR1JSI6</accession>
<dbReference type="Proteomes" id="UP001498398">
    <property type="component" value="Unassembled WGS sequence"/>
</dbReference>
<feature type="region of interest" description="Disordered" evidence="2">
    <location>
        <begin position="1"/>
        <end position="42"/>
    </location>
</feature>
<evidence type="ECO:0000256" key="2">
    <source>
        <dbReference type="SAM" id="MobiDB-lite"/>
    </source>
</evidence>
<protein>
    <recommendedName>
        <fullName evidence="6">CCHC-type domain-containing protein</fullName>
    </recommendedName>
</protein>
<evidence type="ECO:0000256" key="1">
    <source>
        <dbReference type="SAM" id="Coils"/>
    </source>
</evidence>
<name>A0ABR1JSI6_9AGAR</name>
<dbReference type="EMBL" id="JBANRG010000004">
    <property type="protein sequence ID" value="KAK7466857.1"/>
    <property type="molecule type" value="Genomic_DNA"/>
</dbReference>